<feature type="compositionally biased region" description="Basic and acidic residues" evidence="1">
    <location>
        <begin position="83"/>
        <end position="94"/>
    </location>
</feature>
<evidence type="ECO:0000313" key="3">
    <source>
        <dbReference type="Proteomes" id="UP000016924"/>
    </source>
</evidence>
<feature type="compositionally biased region" description="Polar residues" evidence="1">
    <location>
        <begin position="14"/>
        <end position="49"/>
    </location>
</feature>
<feature type="compositionally biased region" description="Polar residues" evidence="1">
    <location>
        <begin position="417"/>
        <end position="429"/>
    </location>
</feature>
<proteinExistence type="predicted"/>
<keyword evidence="3" id="KW-1185">Reference proteome</keyword>
<evidence type="ECO:0000256" key="1">
    <source>
        <dbReference type="SAM" id="MobiDB-lite"/>
    </source>
</evidence>
<dbReference type="Proteomes" id="UP000016924">
    <property type="component" value="Unassembled WGS sequence"/>
</dbReference>
<sequence length="523" mass="55394">MAATFSYAQAAKGMSSSVQSSNTPSGTATPSKDTTSASTDIPTEPSGTSWADLDDSSTSAPVKEPEEVSTAPAAQGDGSVVSPEKETSTSERRKSLSGLSSPEFGTASSSTLGKEDDVSSVPNASSESTWENKSQTSNVVEQSTENADEKLEKVEGKKAKKERNLFTMLQEAPPPAVNIWKQRAEARAAQQPSRAKSSSSFGPVATAIPSKPADAKPAEPGRSVPRRKSRSGPAGFERAVVSLNGTNARDRNDEKESPSRRETRFDNSTMRRPGSEQASRSFERGPKDSVSSLPPPVQNKASWPTPDNAQDEEKKKPTEKGDKKGRERASSTSSKPHGKNEWVQLAYTPNVIFNTPIPNTSSRRGGRGGSRGGRDAGGRGASSAVNGASSPEKENSNVGHTSADQQRRTRSEIIPTDVTNAKRTASPGSTLARDQGSPVAEGENNTKAASAEGPEGSAQQRAAYNEPNPNQLVSRTNSLPLQPSASRPRQARNERRQDGESVPPGAEGTFKSHLSLMRTLSPL</sequence>
<feature type="region of interest" description="Disordered" evidence="1">
    <location>
        <begin position="1"/>
        <end position="523"/>
    </location>
</feature>
<dbReference type="HOGENOM" id="CLU_520746_0_0_1"/>
<feature type="compositionally biased region" description="Basic and acidic residues" evidence="1">
    <location>
        <begin position="248"/>
        <end position="265"/>
    </location>
</feature>
<feature type="compositionally biased region" description="Polar residues" evidence="1">
    <location>
        <begin position="457"/>
        <end position="487"/>
    </location>
</feature>
<protein>
    <submittedName>
        <fullName evidence="2">Uncharacterized protein</fullName>
    </submittedName>
</protein>
<accession>R7YZN6</accession>
<feature type="compositionally biased region" description="Basic and acidic residues" evidence="1">
    <location>
        <begin position="311"/>
        <end position="329"/>
    </location>
</feature>
<dbReference type="AlphaFoldDB" id="R7YZN6"/>
<organism evidence="2 3">
    <name type="scientific">Coniosporium apollinis (strain CBS 100218)</name>
    <name type="common">Rock-inhabiting black yeast</name>
    <dbReference type="NCBI Taxonomy" id="1168221"/>
    <lineage>
        <taxon>Eukaryota</taxon>
        <taxon>Fungi</taxon>
        <taxon>Dikarya</taxon>
        <taxon>Ascomycota</taxon>
        <taxon>Pezizomycotina</taxon>
        <taxon>Dothideomycetes</taxon>
        <taxon>Dothideomycetes incertae sedis</taxon>
        <taxon>Coniosporium</taxon>
    </lineage>
</organism>
<gene>
    <name evidence="2" type="ORF">W97_06678</name>
</gene>
<feature type="compositionally biased region" description="Polar residues" evidence="1">
    <location>
        <begin position="266"/>
        <end position="280"/>
    </location>
</feature>
<feature type="compositionally biased region" description="Polar residues" evidence="1">
    <location>
        <begin position="299"/>
        <end position="308"/>
    </location>
</feature>
<feature type="compositionally biased region" description="Basic and acidic residues" evidence="1">
    <location>
        <begin position="147"/>
        <end position="157"/>
    </location>
</feature>
<feature type="compositionally biased region" description="Polar residues" evidence="1">
    <location>
        <begin position="190"/>
        <end position="201"/>
    </location>
</feature>
<dbReference type="EMBL" id="JH767587">
    <property type="protein sequence ID" value="EON67425.1"/>
    <property type="molecule type" value="Genomic_DNA"/>
</dbReference>
<feature type="compositionally biased region" description="Polar residues" evidence="1">
    <location>
        <begin position="120"/>
        <end position="145"/>
    </location>
</feature>
<dbReference type="OrthoDB" id="340227at2759"/>
<evidence type="ECO:0000313" key="2">
    <source>
        <dbReference type="EMBL" id="EON67425.1"/>
    </source>
</evidence>
<dbReference type="RefSeq" id="XP_007782742.1">
    <property type="nucleotide sequence ID" value="XM_007784552.1"/>
</dbReference>
<dbReference type="STRING" id="1168221.R7YZN6"/>
<name>R7YZN6_CONA1</name>
<dbReference type="eggNOG" id="KOG2590">
    <property type="taxonomic scope" value="Eukaryota"/>
</dbReference>
<feature type="compositionally biased region" description="Polar residues" evidence="1">
    <location>
        <begin position="351"/>
        <end position="360"/>
    </location>
</feature>
<dbReference type="GeneID" id="19903989"/>
<reference evidence="3" key="1">
    <citation type="submission" date="2012-06" db="EMBL/GenBank/DDBJ databases">
        <title>The genome sequence of Coniosporium apollinis CBS 100218.</title>
        <authorList>
            <consortium name="The Broad Institute Genome Sequencing Platform"/>
            <person name="Cuomo C."/>
            <person name="Gorbushina A."/>
            <person name="Noack S."/>
            <person name="Walker B."/>
            <person name="Young S.K."/>
            <person name="Zeng Q."/>
            <person name="Gargeya S."/>
            <person name="Fitzgerald M."/>
            <person name="Haas B."/>
            <person name="Abouelleil A."/>
            <person name="Alvarado L."/>
            <person name="Arachchi H.M."/>
            <person name="Berlin A.M."/>
            <person name="Chapman S.B."/>
            <person name="Goldberg J."/>
            <person name="Griggs A."/>
            <person name="Gujja S."/>
            <person name="Hansen M."/>
            <person name="Howarth C."/>
            <person name="Imamovic A."/>
            <person name="Larimer J."/>
            <person name="McCowan C."/>
            <person name="Montmayeur A."/>
            <person name="Murphy C."/>
            <person name="Neiman D."/>
            <person name="Pearson M."/>
            <person name="Priest M."/>
            <person name="Roberts A."/>
            <person name="Saif S."/>
            <person name="Shea T."/>
            <person name="Sisk P."/>
            <person name="Sykes S."/>
            <person name="Wortman J."/>
            <person name="Nusbaum C."/>
            <person name="Birren B."/>
        </authorList>
    </citation>
    <scope>NUCLEOTIDE SEQUENCE [LARGE SCALE GENOMIC DNA]</scope>
    <source>
        <strain evidence="3">CBS 100218</strain>
    </source>
</reference>